<dbReference type="SUPFAM" id="SSF53383">
    <property type="entry name" value="PLP-dependent transferases"/>
    <property type="match status" value="1"/>
</dbReference>
<dbReference type="Gene3D" id="3.40.640.10">
    <property type="entry name" value="Type I PLP-dependent aspartate aminotransferase-like (Major domain)"/>
    <property type="match status" value="1"/>
</dbReference>
<reference evidence="6 7" key="1">
    <citation type="submission" date="2018-08" db="EMBL/GenBank/DDBJ databases">
        <title>Sphingobium sp. EO9.</title>
        <authorList>
            <person name="Park Y."/>
            <person name="Kim K.H."/>
            <person name="Jeon C.O."/>
        </authorList>
    </citation>
    <scope>NUCLEOTIDE SEQUENCE [LARGE SCALE GENOMIC DNA]</scope>
    <source>
        <strain evidence="6 7">EO9</strain>
    </source>
</reference>
<organism evidence="6 7">
    <name type="scientific">Sphingobium terrigena</name>
    <dbReference type="NCBI Taxonomy" id="2304063"/>
    <lineage>
        <taxon>Bacteria</taxon>
        <taxon>Pseudomonadati</taxon>
        <taxon>Pseudomonadota</taxon>
        <taxon>Alphaproteobacteria</taxon>
        <taxon>Sphingomonadales</taxon>
        <taxon>Sphingomonadaceae</taxon>
        <taxon>Sphingobium</taxon>
    </lineage>
</organism>
<comment type="cofactor">
    <cofactor evidence="1">
        <name>pyridoxal 5'-phosphate</name>
        <dbReference type="ChEBI" id="CHEBI:597326"/>
    </cofactor>
</comment>
<dbReference type="InterPro" id="IPR001597">
    <property type="entry name" value="ArAA_b-elim_lyase/Thr_aldolase"/>
</dbReference>
<evidence type="ECO:0000256" key="3">
    <source>
        <dbReference type="ARBA" id="ARBA00011881"/>
    </source>
</evidence>
<evidence type="ECO:0000313" key="6">
    <source>
        <dbReference type="EMBL" id="RJG54370.1"/>
    </source>
</evidence>
<evidence type="ECO:0000256" key="4">
    <source>
        <dbReference type="ARBA" id="ARBA00022898"/>
    </source>
</evidence>
<evidence type="ECO:0000313" key="7">
    <source>
        <dbReference type="Proteomes" id="UP000283469"/>
    </source>
</evidence>
<comment type="similarity">
    <text evidence="2">Belongs to the threonine aldolase family.</text>
</comment>
<gene>
    <name evidence="6" type="ORF">D0Z70_12740</name>
</gene>
<proteinExistence type="inferred from homology"/>
<dbReference type="EMBL" id="QVRA01000010">
    <property type="protein sequence ID" value="RJG54370.1"/>
    <property type="molecule type" value="Genomic_DNA"/>
</dbReference>
<dbReference type="Proteomes" id="UP000283469">
    <property type="component" value="Unassembled WGS sequence"/>
</dbReference>
<dbReference type="GO" id="GO:0016829">
    <property type="term" value="F:lyase activity"/>
    <property type="evidence" value="ECO:0007669"/>
    <property type="project" value="InterPro"/>
</dbReference>
<protein>
    <submittedName>
        <fullName evidence="6">Low specificity L-threonine aldolase</fullName>
    </submittedName>
</protein>
<comment type="subunit">
    <text evidence="3">Homotetramer.</text>
</comment>
<dbReference type="InterPro" id="IPR015422">
    <property type="entry name" value="PyrdxlP-dep_Trfase_small"/>
</dbReference>
<accession>A0A418YRR3</accession>
<dbReference type="PANTHER" id="PTHR48097:SF5">
    <property type="entry name" value="LOW SPECIFICITY L-THREONINE ALDOLASE"/>
    <property type="match status" value="1"/>
</dbReference>
<dbReference type="RefSeq" id="WP_119746969.1">
    <property type="nucleotide sequence ID" value="NZ_QVRA01000010.1"/>
</dbReference>
<dbReference type="Gene3D" id="3.90.1150.10">
    <property type="entry name" value="Aspartate Aminotransferase, domain 1"/>
    <property type="match status" value="1"/>
</dbReference>
<dbReference type="PANTHER" id="PTHR48097">
    <property type="entry name" value="L-THREONINE ALDOLASE-RELATED"/>
    <property type="match status" value="1"/>
</dbReference>
<dbReference type="InterPro" id="IPR015424">
    <property type="entry name" value="PyrdxlP-dep_Trfase"/>
</dbReference>
<comment type="caution">
    <text evidence="6">The sequence shown here is derived from an EMBL/GenBank/DDBJ whole genome shotgun (WGS) entry which is preliminary data.</text>
</comment>
<dbReference type="OrthoDB" id="9774495at2"/>
<evidence type="ECO:0000256" key="1">
    <source>
        <dbReference type="ARBA" id="ARBA00001933"/>
    </source>
</evidence>
<evidence type="ECO:0000259" key="5">
    <source>
        <dbReference type="Pfam" id="PF01212"/>
    </source>
</evidence>
<sequence>MHFFSDNATPVCPQVMAAMAAADQADHGYDGDQWSARLDSAFSALFDTQVRALWIATGTAANSIALATLCPPYGGVICHDEAHIVVDECGAPGFFTHGASLMTLPGDGAKLTPEAVSARLATIRPDVHQVPARVISITNATEYGRVYAPDEVAALGNIARTHGLGFHMDGARFANAVAHLGCAPADLTWRAGVDALSFGCVKNGGMIGEALLFFGPEADARATEAARWRKRSGHLFSKGRYLAAQILAMVEDDLWLTNARAANAAAQALAQAAPDRLLHRVEANELFIRLTAAEAATLRGQSFDFYDWGEGAARLVTNWSQDAASVAPLAAALRALDHG</sequence>
<feature type="domain" description="Aromatic amino acid beta-eliminating lyase/threonine aldolase" evidence="5">
    <location>
        <begin position="3"/>
        <end position="290"/>
    </location>
</feature>
<evidence type="ECO:0000256" key="2">
    <source>
        <dbReference type="ARBA" id="ARBA00006966"/>
    </source>
</evidence>
<dbReference type="Pfam" id="PF01212">
    <property type="entry name" value="Beta_elim_lyase"/>
    <property type="match status" value="1"/>
</dbReference>
<dbReference type="GO" id="GO:0006520">
    <property type="term" value="P:amino acid metabolic process"/>
    <property type="evidence" value="ECO:0007669"/>
    <property type="project" value="InterPro"/>
</dbReference>
<dbReference type="InterPro" id="IPR015421">
    <property type="entry name" value="PyrdxlP-dep_Trfase_major"/>
</dbReference>
<keyword evidence="7" id="KW-1185">Reference proteome</keyword>
<dbReference type="AlphaFoldDB" id="A0A418YRR3"/>
<keyword evidence="4" id="KW-0663">Pyridoxal phosphate</keyword>
<name>A0A418YRR3_9SPHN</name>